<dbReference type="VEuPathDB" id="MicrosporidiaDB:CWI38_0761p0040"/>
<dbReference type="EMBL" id="PITK01000761">
    <property type="protein sequence ID" value="TBU12427.1"/>
    <property type="molecule type" value="Genomic_DNA"/>
</dbReference>
<accession>A0A4Q9LVM3</accession>
<name>A0A4Q9LVM3_9MICR</name>
<proteinExistence type="predicted"/>
<dbReference type="Proteomes" id="UP000292282">
    <property type="component" value="Unassembled WGS sequence"/>
</dbReference>
<organism evidence="1 2">
    <name type="scientific">Hamiltosporidium tvaerminnensis</name>
    <dbReference type="NCBI Taxonomy" id="1176355"/>
    <lineage>
        <taxon>Eukaryota</taxon>
        <taxon>Fungi</taxon>
        <taxon>Fungi incertae sedis</taxon>
        <taxon>Microsporidia</taxon>
        <taxon>Dubosqiidae</taxon>
        <taxon>Hamiltosporidium</taxon>
    </lineage>
</organism>
<keyword evidence="2" id="KW-1185">Reference proteome</keyword>
<dbReference type="AlphaFoldDB" id="A0A4Q9LVM3"/>
<evidence type="ECO:0000313" key="2">
    <source>
        <dbReference type="Proteomes" id="UP000292282"/>
    </source>
</evidence>
<reference evidence="1 2" key="1">
    <citation type="submission" date="2017-12" db="EMBL/GenBank/DDBJ databases">
        <authorList>
            <person name="Pombert J.-F."/>
            <person name="Haag K.L."/>
            <person name="Ebert D."/>
        </authorList>
    </citation>
    <scope>NUCLEOTIDE SEQUENCE [LARGE SCALE GENOMIC DNA]</scope>
    <source>
        <strain evidence="1">IL-G-3</strain>
    </source>
</reference>
<evidence type="ECO:0000313" key="1">
    <source>
        <dbReference type="EMBL" id="TBU12427.1"/>
    </source>
</evidence>
<protein>
    <submittedName>
        <fullName evidence="1">Uncharacterized protein</fullName>
    </submittedName>
</protein>
<sequence length="64" mass="7261">MNIEAYIQKKVLNKTSRPNEKKSLEEASFVLQGATKKEDGGILDVVVRTRKFPSELVDSRILNK</sequence>
<comment type="caution">
    <text evidence="1">The sequence shown here is derived from an EMBL/GenBank/DDBJ whole genome shotgun (WGS) entry which is preliminary data.</text>
</comment>
<gene>
    <name evidence="1" type="ORF">CWI38_0761p0040</name>
</gene>